<dbReference type="Gene3D" id="3.30.450.150">
    <property type="entry name" value="Haem-degrading domain"/>
    <property type="match status" value="1"/>
</dbReference>
<dbReference type="InterPro" id="IPR005624">
    <property type="entry name" value="PduO/GlcC-like"/>
</dbReference>
<dbReference type="InterPro" id="IPR038084">
    <property type="entry name" value="PduO/GlcC-like_sf"/>
</dbReference>
<evidence type="ECO:0000313" key="1">
    <source>
        <dbReference type="EMBL" id="ATY31062.1"/>
    </source>
</evidence>
<dbReference type="KEGG" id="sphc:CVN68_02910"/>
<dbReference type="Proteomes" id="UP000229081">
    <property type="component" value="Chromosome"/>
</dbReference>
<dbReference type="InterPro" id="IPR052517">
    <property type="entry name" value="GlcG_carb_metab_protein"/>
</dbReference>
<dbReference type="Pfam" id="PF03928">
    <property type="entry name" value="HbpS-like"/>
    <property type="match status" value="1"/>
</dbReference>
<name>A0A2K8MAZ8_9SPHN</name>
<evidence type="ECO:0000313" key="2">
    <source>
        <dbReference type="Proteomes" id="UP000229081"/>
    </source>
</evidence>
<dbReference type="RefSeq" id="WP_100280873.1">
    <property type="nucleotide sequence ID" value="NZ_CP024923.1"/>
</dbReference>
<dbReference type="EMBL" id="CP024923">
    <property type="protein sequence ID" value="ATY31062.1"/>
    <property type="molecule type" value="Genomic_DNA"/>
</dbReference>
<gene>
    <name evidence="1" type="ORF">CVN68_02910</name>
</gene>
<keyword evidence="2" id="KW-1185">Reference proteome</keyword>
<accession>A0A2K8MAZ8</accession>
<organism evidence="1 2">
    <name type="scientific">Sphingomonas psychrotolerans</name>
    <dbReference type="NCBI Taxonomy" id="1327635"/>
    <lineage>
        <taxon>Bacteria</taxon>
        <taxon>Pseudomonadati</taxon>
        <taxon>Pseudomonadota</taxon>
        <taxon>Alphaproteobacteria</taxon>
        <taxon>Sphingomonadales</taxon>
        <taxon>Sphingomonadaceae</taxon>
        <taxon>Sphingomonas</taxon>
    </lineage>
</organism>
<protein>
    <submittedName>
        <fullName evidence="1">Glycolate utilization protein</fullName>
    </submittedName>
</protein>
<reference evidence="1 2" key="1">
    <citation type="submission" date="2017-11" db="EMBL/GenBank/DDBJ databases">
        <title>Complete genome sequence of Sphingomonas sp. Strain Cra20, a psychrotolerant potential plant growth promoting rhizobacteria.</title>
        <authorList>
            <person name="Luo Y."/>
        </authorList>
    </citation>
    <scope>NUCLEOTIDE SEQUENCE [LARGE SCALE GENOMIC DNA]</scope>
    <source>
        <strain evidence="1 2">Cra20</strain>
    </source>
</reference>
<proteinExistence type="predicted"/>
<dbReference type="SUPFAM" id="SSF143744">
    <property type="entry name" value="GlcG-like"/>
    <property type="match status" value="1"/>
</dbReference>
<dbReference type="OrthoDB" id="9815788at2"/>
<dbReference type="PANTHER" id="PTHR34309">
    <property type="entry name" value="SLR1406 PROTEIN"/>
    <property type="match status" value="1"/>
</dbReference>
<sequence length="138" mass="13329">MTISETITAEQAEGLLAAGQAHAAAIGVPAIVAVLDAGAHLKAFVRMDSAVLGSIDVAIGKARTAALFGTSSAAVWDYCQPGAPAPNLQASNGGLMPFPGGLPLINAGGVLIGAIGVSGGTPSQDLAIAEAAVATLNG</sequence>
<dbReference type="PANTHER" id="PTHR34309:SF1">
    <property type="entry name" value="PROTEIN GLCG"/>
    <property type="match status" value="1"/>
</dbReference>
<dbReference type="AlphaFoldDB" id="A0A2K8MAZ8"/>